<dbReference type="Gene3D" id="2.60.120.380">
    <property type="match status" value="2"/>
</dbReference>
<dbReference type="SUPFAM" id="SSF51120">
    <property type="entry name" value="beta-Roll"/>
    <property type="match status" value="3"/>
</dbReference>
<keyword evidence="8" id="KW-1185">Reference proteome</keyword>
<proteinExistence type="inferred from homology"/>
<dbReference type="Gene3D" id="3.40.390.10">
    <property type="entry name" value="Collagenase (Catalytic Domain)"/>
    <property type="match status" value="1"/>
</dbReference>
<comment type="subcellular location">
    <subcellularLocation>
        <location evidence="2">Secreted</location>
    </subcellularLocation>
</comment>
<dbReference type="Proteomes" id="UP000232587">
    <property type="component" value="Unassembled WGS sequence"/>
</dbReference>
<dbReference type="PROSITE" id="PS00330">
    <property type="entry name" value="HEMOLYSIN_CALCIUM"/>
    <property type="match status" value="3"/>
</dbReference>
<evidence type="ECO:0000256" key="1">
    <source>
        <dbReference type="ARBA" id="ARBA00001913"/>
    </source>
</evidence>
<dbReference type="SUPFAM" id="SSF89260">
    <property type="entry name" value="Collagen-binding domain"/>
    <property type="match status" value="1"/>
</dbReference>
<dbReference type="SUPFAM" id="SSF55486">
    <property type="entry name" value="Metalloproteases ('zincins'), catalytic domain"/>
    <property type="match status" value="1"/>
</dbReference>
<keyword evidence="5" id="KW-0677">Repeat</keyword>
<dbReference type="GO" id="GO:0008237">
    <property type="term" value="F:metallopeptidase activity"/>
    <property type="evidence" value="ECO:0007669"/>
    <property type="project" value="InterPro"/>
</dbReference>
<comment type="caution">
    <text evidence="7">The sequence shown here is derived from an EMBL/GenBank/DDBJ whole genome shotgun (WGS) entry which is preliminary data.</text>
</comment>
<dbReference type="GO" id="GO:0005615">
    <property type="term" value="C:extracellular space"/>
    <property type="evidence" value="ECO:0007669"/>
    <property type="project" value="InterPro"/>
</dbReference>
<evidence type="ECO:0000256" key="2">
    <source>
        <dbReference type="ARBA" id="ARBA00004613"/>
    </source>
</evidence>
<dbReference type="PANTHER" id="PTHR38340">
    <property type="entry name" value="S-LAYER PROTEIN"/>
    <property type="match status" value="1"/>
</dbReference>
<evidence type="ECO:0000256" key="5">
    <source>
        <dbReference type="ARBA" id="ARBA00022737"/>
    </source>
</evidence>
<dbReference type="GO" id="GO:0006508">
    <property type="term" value="P:proteolysis"/>
    <property type="evidence" value="ECO:0007669"/>
    <property type="project" value="InterPro"/>
</dbReference>
<accession>A0A2N0HKA3</accession>
<dbReference type="PANTHER" id="PTHR38340:SF1">
    <property type="entry name" value="S-LAYER PROTEIN"/>
    <property type="match status" value="1"/>
</dbReference>
<dbReference type="InterPro" id="IPR050557">
    <property type="entry name" value="RTX_toxin/Mannuronan_C5-epim"/>
</dbReference>
<protein>
    <submittedName>
        <fullName evidence="7">Serralysin</fullName>
    </submittedName>
</protein>
<comment type="cofactor">
    <cofactor evidence="1">
        <name>Ca(2+)</name>
        <dbReference type="ChEBI" id="CHEBI:29108"/>
    </cofactor>
</comment>
<comment type="similarity">
    <text evidence="3">Belongs to the peptidase M10B family.</text>
</comment>
<evidence type="ECO:0000256" key="3">
    <source>
        <dbReference type="ARBA" id="ARBA00009490"/>
    </source>
</evidence>
<gene>
    <name evidence="7" type="ORF">B0I00_1612</name>
</gene>
<keyword evidence="4" id="KW-0964">Secreted</keyword>
<dbReference type="Pfam" id="PF00353">
    <property type="entry name" value="HemolysinCabind"/>
    <property type="match status" value="4"/>
</dbReference>
<evidence type="ECO:0000256" key="4">
    <source>
        <dbReference type="ARBA" id="ARBA00022525"/>
    </source>
</evidence>
<dbReference type="AlphaFoldDB" id="A0A2N0HKA3"/>
<dbReference type="InterPro" id="IPR013858">
    <property type="entry name" value="Peptidase_M10B_C"/>
</dbReference>
<dbReference type="Pfam" id="PF08548">
    <property type="entry name" value="Peptidase_M10_C"/>
    <property type="match status" value="1"/>
</dbReference>
<dbReference type="PRINTS" id="PR00313">
    <property type="entry name" value="CABNDNGRPT"/>
</dbReference>
<dbReference type="InterPro" id="IPR011049">
    <property type="entry name" value="Serralysin-like_metalloprot_C"/>
</dbReference>
<dbReference type="InterPro" id="IPR001343">
    <property type="entry name" value="Hemolysn_Ca-bd"/>
</dbReference>
<dbReference type="Gene3D" id="2.150.10.10">
    <property type="entry name" value="Serralysin-like metalloprotease, C-terminal"/>
    <property type="match status" value="3"/>
</dbReference>
<evidence type="ECO:0000313" key="7">
    <source>
        <dbReference type="EMBL" id="PKB19380.1"/>
    </source>
</evidence>
<name>A0A2N0HKA3_9SPHN</name>
<dbReference type="InterPro" id="IPR006026">
    <property type="entry name" value="Peptidase_Metallo"/>
</dbReference>
<sequence>MGLEIENALSASPGESEDPSYGGTLFQSGYDLATYAATLDTVTADVGTTATLSPGGSVTGVIDNGTDHDWYRVTLTAGQTYVFSTVLLSTMIDSFMTLRDANGTVLVENDDAISGRYHQTFSEILYTPSASGTYFVDVSGFDADVGEFFVTMVGPTGDAIASSRATTASIAVGGAVNGQIDSQGDHDWYAVQLVAGQSYVFATAAGAGAGIDSTIMVRGSDGTAMAFNDNAEGTFSSIRFTPTTSGTYYVDVGETANNATGTYQLSAAIAPALPVYTNDEIATQLTTTYWNGSPRHFNVAPGGTLTVNLTALTADGQFLAREALALWSDATGIRFSEVATGGQIVFDDNEAGASSSFILSSTGIIRSASVNVSTAWLTDYGTTLRSYSLQTYVHEIGHALGLGHGGNYNGDANYAVDATYQNDAWATTVMSYFSESENTYFASLGFTTQYSVTPMLADLIAVARLYGSHALTRTGDTVYGVGNNTGRAVFDAVAGQTAVSFTIIDNGGTDTVNFSGYASNARINLNPETFSDVGGRVGNMAIARGTIIENAVGGAGADVLIGNAAANRLEGGGGIDRFYGGLGNDTFVVDAQAELVFENAGEGTDTVETSASYYLFANIERLVLLGSSVIFGVGNELDNLMTGNGAENLMLGGIGNDDLRGGGARDSLFGEAGNDNLFGETGIDYLAGGTGNDTLDGGDQADELYGEDGSDTLIGGASFDTDILVGGSGDDTIRGDSGLGDYDRMYGNLGNDTFYVDTPADLIFEQIGEGSDNVIADITGAGFYLYDNVENLVLAGATPFGVGNALANGLTGNSSANYLLGGAGNDTINGKGGNDVLFGEAGADTFVFDGASGQDVIGDFRRGEDRIQLIGSLSSFAQAQNSFHQNGTDGAIDLGGGNFVVLQDVQLSTLTAADFIFG</sequence>
<organism evidence="7 8">
    <name type="scientific">Novosphingobium kunmingense</name>
    <dbReference type="NCBI Taxonomy" id="1211806"/>
    <lineage>
        <taxon>Bacteria</taxon>
        <taxon>Pseudomonadati</taxon>
        <taxon>Pseudomonadota</taxon>
        <taxon>Alphaproteobacteria</taxon>
        <taxon>Sphingomonadales</taxon>
        <taxon>Sphingomonadaceae</taxon>
        <taxon>Novosphingobium</taxon>
    </lineage>
</organism>
<dbReference type="InterPro" id="IPR024079">
    <property type="entry name" value="MetalloPept_cat_dom_sf"/>
</dbReference>
<evidence type="ECO:0000313" key="8">
    <source>
        <dbReference type="Proteomes" id="UP000232587"/>
    </source>
</evidence>
<dbReference type="SMART" id="SM00235">
    <property type="entry name" value="ZnMc"/>
    <property type="match status" value="1"/>
</dbReference>
<dbReference type="InterPro" id="IPR007280">
    <property type="entry name" value="Peptidase_C_arc/bac"/>
</dbReference>
<dbReference type="GO" id="GO:0005509">
    <property type="term" value="F:calcium ion binding"/>
    <property type="evidence" value="ECO:0007669"/>
    <property type="project" value="InterPro"/>
</dbReference>
<dbReference type="Pfam" id="PF04151">
    <property type="entry name" value="PPC"/>
    <property type="match status" value="2"/>
</dbReference>
<dbReference type="Pfam" id="PF13583">
    <property type="entry name" value="Reprolysin_4"/>
    <property type="match status" value="1"/>
</dbReference>
<feature type="domain" description="Peptidase metallopeptidase" evidence="6">
    <location>
        <begin position="292"/>
        <end position="443"/>
    </location>
</feature>
<reference evidence="7 8" key="1">
    <citation type="submission" date="2017-11" db="EMBL/GenBank/DDBJ databases">
        <title>Genomic Encyclopedia of Type Strains, Phase III (KMG-III): the genomes of soil and plant-associated and newly described type strains.</title>
        <authorList>
            <person name="Whitman W."/>
        </authorList>
    </citation>
    <scope>NUCLEOTIDE SEQUENCE [LARGE SCALE GENOMIC DNA]</scope>
    <source>
        <strain evidence="7 8">CGMCC 1.12274</strain>
    </source>
</reference>
<dbReference type="InterPro" id="IPR018511">
    <property type="entry name" value="Hemolysin-typ_Ca-bd_CS"/>
</dbReference>
<dbReference type="RefSeq" id="WP_100866857.1">
    <property type="nucleotide sequence ID" value="NZ_PHUF01000003.1"/>
</dbReference>
<dbReference type="EMBL" id="PHUF01000003">
    <property type="protein sequence ID" value="PKB19380.1"/>
    <property type="molecule type" value="Genomic_DNA"/>
</dbReference>
<evidence type="ECO:0000259" key="6">
    <source>
        <dbReference type="SMART" id="SM00235"/>
    </source>
</evidence>
<dbReference type="GO" id="GO:0008270">
    <property type="term" value="F:zinc ion binding"/>
    <property type="evidence" value="ECO:0007669"/>
    <property type="project" value="InterPro"/>
</dbReference>